<evidence type="ECO:0000256" key="1">
    <source>
        <dbReference type="SAM" id="MobiDB-lite"/>
    </source>
</evidence>
<protein>
    <recommendedName>
        <fullName evidence="4">F-box domain-containing protein</fullName>
    </recommendedName>
</protein>
<evidence type="ECO:0000313" key="2">
    <source>
        <dbReference type="EMBL" id="KAK3673983.1"/>
    </source>
</evidence>
<dbReference type="EMBL" id="JAUTXT010000022">
    <property type="protein sequence ID" value="KAK3673983.1"/>
    <property type="molecule type" value="Genomic_DNA"/>
</dbReference>
<organism evidence="2 3">
    <name type="scientific">Recurvomyces mirabilis</name>
    <dbReference type="NCBI Taxonomy" id="574656"/>
    <lineage>
        <taxon>Eukaryota</taxon>
        <taxon>Fungi</taxon>
        <taxon>Dikarya</taxon>
        <taxon>Ascomycota</taxon>
        <taxon>Pezizomycotina</taxon>
        <taxon>Dothideomycetes</taxon>
        <taxon>Dothideomycetidae</taxon>
        <taxon>Mycosphaerellales</taxon>
        <taxon>Teratosphaeriaceae</taxon>
        <taxon>Recurvomyces</taxon>
    </lineage>
</organism>
<comment type="caution">
    <text evidence="2">The sequence shown here is derived from an EMBL/GenBank/DDBJ whole genome shotgun (WGS) entry which is preliminary data.</text>
</comment>
<evidence type="ECO:0000313" key="3">
    <source>
        <dbReference type="Proteomes" id="UP001274830"/>
    </source>
</evidence>
<dbReference type="CDD" id="cd09917">
    <property type="entry name" value="F-box_SF"/>
    <property type="match status" value="1"/>
</dbReference>
<evidence type="ECO:0008006" key="4">
    <source>
        <dbReference type="Google" id="ProtNLM"/>
    </source>
</evidence>
<dbReference type="InterPro" id="IPR036047">
    <property type="entry name" value="F-box-like_dom_sf"/>
</dbReference>
<dbReference type="Gene3D" id="1.20.1280.50">
    <property type="match status" value="1"/>
</dbReference>
<gene>
    <name evidence="2" type="ORF">LTR78_006185</name>
</gene>
<dbReference type="Proteomes" id="UP001274830">
    <property type="component" value="Unassembled WGS sequence"/>
</dbReference>
<feature type="compositionally biased region" description="Acidic residues" evidence="1">
    <location>
        <begin position="278"/>
        <end position="290"/>
    </location>
</feature>
<name>A0AAE0WLL3_9PEZI</name>
<dbReference type="AlphaFoldDB" id="A0AAE0WLL3"/>
<keyword evidence="3" id="KW-1185">Reference proteome</keyword>
<proteinExistence type="predicted"/>
<dbReference type="SUPFAM" id="SSF81383">
    <property type="entry name" value="F-box domain"/>
    <property type="match status" value="1"/>
</dbReference>
<feature type="region of interest" description="Disordered" evidence="1">
    <location>
        <begin position="266"/>
        <end position="290"/>
    </location>
</feature>
<reference evidence="2" key="1">
    <citation type="submission" date="2023-07" db="EMBL/GenBank/DDBJ databases">
        <title>Black Yeasts Isolated from many extreme environments.</title>
        <authorList>
            <person name="Coleine C."/>
            <person name="Stajich J.E."/>
            <person name="Selbmann L."/>
        </authorList>
    </citation>
    <scope>NUCLEOTIDE SEQUENCE</scope>
    <source>
        <strain evidence="2">CCFEE 5485</strain>
    </source>
</reference>
<sequence length="358" mass="39413">MDPLVEQMNSISLSDRLADAHRESIRLRRHSETGDSTTTAIPLSSEPIVVRSKDGSRWLPAPEERTCRYGGPANDSAVINDTEHVSNAESVVLPHACYATECAVAKVSATIELLELIITYLPTKDIMEQRRTCQRWRETIATSPELRLHFFYYPRFCQPPSTFELLPLSFPGLSIELGEELHLGRWIIVRLTLGAARAISPYRPGKRVRSRSIFEGLRGGLGSRASGPSDSSWPRPEPTVAAGTSRLQYKDLFITQPPIVGVQAFTPPVDHQGPGDGDLPESWEDDEEDEIPPVPTAKMSCDAGITLGFLAETTQSLLVSTAGAEDDTVVIFKAVVSFCRSESAIRKRSTARQVTRIA</sequence>
<feature type="region of interest" description="Disordered" evidence="1">
    <location>
        <begin position="219"/>
        <end position="240"/>
    </location>
</feature>
<accession>A0AAE0WLL3</accession>